<gene>
    <name evidence="1" type="ORF">FGO68_gene7147</name>
</gene>
<sequence length="237" mass="27562">MAKRKRVLLNDDVLQNMPHYLPSGHITGKFQTDYFMQTQPIMEPETNEKYTVHKDIGDLIFAKKQLLTAKTGESLAVDHEQPRTRKEIQSCFINFCLDHDLVDVKSHHYLIYRHKKLSSILKGRCQDLPPCDTIHPHDLFKYLRKFMKKDDTLKQRRKIQFLKNVAEGRAKIALEKNSNSNRIGHDEEQVLQAQQGTNCWSICPSEMSKNQNVGNNREKKPDKISIQTMLDIDDNSS</sequence>
<comment type="caution">
    <text evidence="1">The sequence shown here is derived from an EMBL/GenBank/DDBJ whole genome shotgun (WGS) entry which is preliminary data.</text>
</comment>
<proteinExistence type="predicted"/>
<dbReference type="EMBL" id="RRYP01001106">
    <property type="protein sequence ID" value="TNV86401.1"/>
    <property type="molecule type" value="Genomic_DNA"/>
</dbReference>
<accession>A0A8J8P2V5</accession>
<keyword evidence="2" id="KW-1185">Reference proteome</keyword>
<protein>
    <submittedName>
        <fullName evidence="1">Uncharacterized protein</fullName>
    </submittedName>
</protein>
<dbReference type="OrthoDB" id="10662509at2759"/>
<evidence type="ECO:0000313" key="1">
    <source>
        <dbReference type="EMBL" id="TNV86401.1"/>
    </source>
</evidence>
<name>A0A8J8P2V5_HALGN</name>
<organism evidence="1 2">
    <name type="scientific">Halteria grandinella</name>
    <dbReference type="NCBI Taxonomy" id="5974"/>
    <lineage>
        <taxon>Eukaryota</taxon>
        <taxon>Sar</taxon>
        <taxon>Alveolata</taxon>
        <taxon>Ciliophora</taxon>
        <taxon>Intramacronucleata</taxon>
        <taxon>Spirotrichea</taxon>
        <taxon>Stichotrichia</taxon>
        <taxon>Sporadotrichida</taxon>
        <taxon>Halteriidae</taxon>
        <taxon>Halteria</taxon>
    </lineage>
</organism>
<reference evidence="1" key="1">
    <citation type="submission" date="2019-06" db="EMBL/GenBank/DDBJ databases">
        <authorList>
            <person name="Zheng W."/>
        </authorList>
    </citation>
    <scope>NUCLEOTIDE SEQUENCE</scope>
    <source>
        <strain evidence="1">QDHG01</strain>
    </source>
</reference>
<dbReference type="Proteomes" id="UP000785679">
    <property type="component" value="Unassembled WGS sequence"/>
</dbReference>
<dbReference type="AlphaFoldDB" id="A0A8J8P2V5"/>
<evidence type="ECO:0000313" key="2">
    <source>
        <dbReference type="Proteomes" id="UP000785679"/>
    </source>
</evidence>